<dbReference type="VEuPathDB" id="TrichDB:TVAG_021520"/>
<proteinExistence type="predicted"/>
<dbReference type="InParanoid" id="A2DHD2"/>
<evidence type="ECO:0000259" key="1">
    <source>
        <dbReference type="Pfam" id="PF01608"/>
    </source>
</evidence>
<name>A2DHD2_TRIV3</name>
<organism evidence="2 3">
    <name type="scientific">Trichomonas vaginalis (strain ATCC PRA-98 / G3)</name>
    <dbReference type="NCBI Taxonomy" id="412133"/>
    <lineage>
        <taxon>Eukaryota</taxon>
        <taxon>Metamonada</taxon>
        <taxon>Parabasalia</taxon>
        <taxon>Trichomonadida</taxon>
        <taxon>Trichomonadidae</taxon>
        <taxon>Trichomonas</taxon>
    </lineage>
</organism>
<reference evidence="2" key="2">
    <citation type="journal article" date="2007" name="Science">
        <title>Draft genome sequence of the sexually transmitted pathogen Trichomonas vaginalis.</title>
        <authorList>
            <person name="Carlton J.M."/>
            <person name="Hirt R.P."/>
            <person name="Silva J.C."/>
            <person name="Delcher A.L."/>
            <person name="Schatz M."/>
            <person name="Zhao Q."/>
            <person name="Wortman J.R."/>
            <person name="Bidwell S.L."/>
            <person name="Alsmark U.C.M."/>
            <person name="Besteiro S."/>
            <person name="Sicheritz-Ponten T."/>
            <person name="Noel C.J."/>
            <person name="Dacks J.B."/>
            <person name="Foster P.G."/>
            <person name="Simillion C."/>
            <person name="Van de Peer Y."/>
            <person name="Miranda-Saavedra D."/>
            <person name="Barton G.J."/>
            <person name="Westrop G.D."/>
            <person name="Mueller S."/>
            <person name="Dessi D."/>
            <person name="Fiori P.L."/>
            <person name="Ren Q."/>
            <person name="Paulsen I."/>
            <person name="Zhang H."/>
            <person name="Bastida-Corcuera F.D."/>
            <person name="Simoes-Barbosa A."/>
            <person name="Brown M.T."/>
            <person name="Hayes R.D."/>
            <person name="Mukherjee M."/>
            <person name="Okumura C.Y."/>
            <person name="Schneider R."/>
            <person name="Smith A.J."/>
            <person name="Vanacova S."/>
            <person name="Villalvazo M."/>
            <person name="Haas B.J."/>
            <person name="Pertea M."/>
            <person name="Feldblyum T.V."/>
            <person name="Utterback T.R."/>
            <person name="Shu C.L."/>
            <person name="Osoegawa K."/>
            <person name="de Jong P.J."/>
            <person name="Hrdy I."/>
            <person name="Horvathova L."/>
            <person name="Zubacova Z."/>
            <person name="Dolezal P."/>
            <person name="Malik S.B."/>
            <person name="Logsdon J.M. Jr."/>
            <person name="Henze K."/>
            <person name="Gupta A."/>
            <person name="Wang C.C."/>
            <person name="Dunne R.L."/>
            <person name="Upcroft J.A."/>
            <person name="Upcroft P."/>
            <person name="White O."/>
            <person name="Salzberg S.L."/>
            <person name="Tang P."/>
            <person name="Chiu C.-H."/>
            <person name="Lee Y.-S."/>
            <person name="Embley T.M."/>
            <person name="Coombs G.H."/>
            <person name="Mottram J.C."/>
            <person name="Tachezy J."/>
            <person name="Fraser-Liggett C.M."/>
            <person name="Johnson P.J."/>
        </authorList>
    </citation>
    <scope>NUCLEOTIDE SEQUENCE [LARGE SCALE GENOMIC DNA]</scope>
    <source>
        <strain evidence="2">G3</strain>
    </source>
</reference>
<gene>
    <name evidence="2" type="ORF">TVAG_021520</name>
</gene>
<sequence>MNKAPFPAFASTISKYKVRKTEDLVADGKAYMRLNQLGYASTKIYFQIISIRPYMQDIITRLPYCAEGPQPQIPISYSKVFNLATALKQSIDYVDQFYPQSLKNGAHIKNIIDAITPVKKMMIDFGEAKAASMASNIDSATKTFTTSIGYVDQIIANCFKYESAIQAKLPPCPSSQQQLINNIASVLISYELFYVDICCLMSLPNVLKSKDAMSVIQNMIANVRAYADKIFQSCRLESTQFLLDTVSISTKFQVFCTILSQLQPIIGLCYEFSRTTISLITAIQTTNDLICKLEVKSLMDLMKNATAAYLNKKSFEQSIMIAKILLQMYQEKYIIGNNVYVNQSTLAAYQSLVKMLDNCSQTTELAAFTILSVCRFISAQYPDARLSEDLLIALSQKIAIITRQFHKEGRDLNQQLIDIIEAHLEIFPEKPLAEVNYFMTAIKKNSTYNIDSDGFVLLQQSIFDMIAGIPTSLMKLISLIDDTEVQSQMTAILKKFQPLSTRFGLWLHLYYTSVVTIVHNRAESVHDILNYSLSLLLGKSQEQDLQLVRVQALVNSIASILSNTPQNFTFDLLEVSKLIAQLQDISEGGNDFLKVVQGMIGHPYYQLLHVAAQSLVKIAAPLPAPAQCLPSLVNFEDKAVFTAALLSHISRSLLLAKNNEFNAANNDSTILFYFASSFTFMLMNDAMVATSGTNGAFLVQYSAPLRSSIDVFNTIATNICLQKNPPEAQHLPTYIQSIIKTNSDMYNLAISQPQPMIFYKMPQTIKDMKVAEEQAKSLPNAMLRNFAPDLVRAIAKGTNSDTKSAIQNWYDLAKKPDGDLDKGLNGFINTCVKIYNNGKSDMKNFVPAMNQLSVSLAMNENMFGRNIAPVMNSLHKQILEQGVQYMDDPNNMQKIMGMIATATQVRAFPELSKLKLKDVDQYTTADVRGIIKAFHKLRTKGKSASTDDLVSVLEALKNLEAFYALYPNPNPLMTKNFVDTIVAGSPKKDEIDSAIKYFADRLNVLVPLLYKSVDRIRDLDALIDLTYDKFDMFKEEIQKAIKTVVDKGTFENLYNALNNCMLCVADSCVLGNQSLVLRGIQESEATKELLDNYTQLQDQILSFGSDCVKNRKEKKGNEAKMTEAAKSMIKLFDNLLNVVEKPNYNERGPATNFIANQYKLYNAANKVACDLAYAVELSASSIVPAMFTDGCNDFQYRFGNDLPNATRNGQNLKQKAVGKTAEFTSSMETFEKSNNAACKALPGLKCGDSSYPIDAISDKLSTALVDMKKYIKNASDLTDQTTQAPDAQNAMKLPEDYILPAAPEKAPSLNKAWNDLQKANTSLVAEVAKFRKAIDVPKVTNEELVNAVLAFRKVADKFGDAGVGMTAATPDQRIRVATQAALYGWGSNVTNVQNAIRSRLLRVPGYDEELKDSCDSLISSMLRVMKLADEASRIVASNGDEGLDDVTRQLVATAREVDALMAQMSTIEDKVNTNALGGKNQDVMKINAPTEKDINNPDWLIAFVVSCAKIILKAASIIVTRSKEITSKTIAKQGKVDNEKGYIKSATEISESAKLLMFVADLLISGKDDEIEYKIIAAAKIINGAIASLVAVMGVKGSDLELKMQVKTVRDTTDKLIKVVDKYINMKLDEKDKHEPKKTTNPMILRLNMQQQVNAQRKLLEEEEKRLFQFRRSFGKV</sequence>
<evidence type="ECO:0000313" key="2">
    <source>
        <dbReference type="EMBL" id="EAY20205.1"/>
    </source>
</evidence>
<dbReference type="Pfam" id="PF01608">
    <property type="entry name" value="I_LWEQ"/>
    <property type="match status" value="1"/>
</dbReference>
<protein>
    <recommendedName>
        <fullName evidence="1">I/LWEQ domain-containing protein</fullName>
    </recommendedName>
</protein>
<dbReference type="InterPro" id="IPR002558">
    <property type="entry name" value="ILWEQ_dom"/>
</dbReference>
<reference evidence="2" key="1">
    <citation type="submission" date="2006-10" db="EMBL/GenBank/DDBJ databases">
        <authorList>
            <person name="Amadeo P."/>
            <person name="Zhao Q."/>
            <person name="Wortman J."/>
            <person name="Fraser-Liggett C."/>
            <person name="Carlton J."/>
        </authorList>
    </citation>
    <scope>NUCLEOTIDE SEQUENCE</scope>
    <source>
        <strain evidence="2">G3</strain>
    </source>
</reference>
<dbReference type="EMBL" id="DS113200">
    <property type="protein sequence ID" value="EAY20205.1"/>
    <property type="molecule type" value="Genomic_DNA"/>
</dbReference>
<dbReference type="VEuPathDB" id="TrichDB:TVAGG3_0678210"/>
<dbReference type="RefSeq" id="XP_001581191.1">
    <property type="nucleotide sequence ID" value="XM_001581141.1"/>
</dbReference>
<accession>A2DHD2</accession>
<dbReference type="GO" id="GO:0003779">
    <property type="term" value="F:actin binding"/>
    <property type="evidence" value="ECO:0007669"/>
    <property type="project" value="InterPro"/>
</dbReference>
<dbReference type="KEGG" id="tva:5465741"/>
<dbReference type="Proteomes" id="UP000001542">
    <property type="component" value="Unassembled WGS sequence"/>
</dbReference>
<evidence type="ECO:0000313" key="3">
    <source>
        <dbReference type="Proteomes" id="UP000001542"/>
    </source>
</evidence>
<feature type="domain" description="I/LWEQ" evidence="1">
    <location>
        <begin position="1538"/>
        <end position="1673"/>
    </location>
</feature>
<keyword evidence="3" id="KW-1185">Reference proteome</keyword>